<reference evidence="2 3" key="1">
    <citation type="journal article" date="2014" name="Int. J. Syst. Evol. Microbiol.">
        <title>Complete genome sequence of Corynebacterium casei LMG S-19264T (=DSM 44701T), isolated from a smear-ripened cheese.</title>
        <authorList>
            <consortium name="US DOE Joint Genome Institute (JGI-PGF)"/>
            <person name="Walter F."/>
            <person name="Albersmeier A."/>
            <person name="Kalinowski J."/>
            <person name="Ruckert C."/>
        </authorList>
    </citation>
    <scope>NUCLEOTIDE SEQUENCE [LARGE SCALE GENOMIC DNA]</scope>
    <source>
        <strain evidence="2 3">CGMCC 1.16330</strain>
    </source>
</reference>
<feature type="region of interest" description="Disordered" evidence="1">
    <location>
        <begin position="1"/>
        <end position="37"/>
    </location>
</feature>
<evidence type="ECO:0000313" key="2">
    <source>
        <dbReference type="EMBL" id="GGG17887.1"/>
    </source>
</evidence>
<evidence type="ECO:0000313" key="3">
    <source>
        <dbReference type="Proteomes" id="UP000597507"/>
    </source>
</evidence>
<proteinExistence type="predicted"/>
<accession>A0A8J3E9V1</accession>
<comment type="caution">
    <text evidence="2">The sequence shown here is derived from an EMBL/GenBank/DDBJ whole genome shotgun (WGS) entry which is preliminary data.</text>
</comment>
<gene>
    <name evidence="2" type="ORF">GCM10010964_02610</name>
</gene>
<dbReference type="InterPro" id="IPR035940">
    <property type="entry name" value="CAP_sf"/>
</dbReference>
<dbReference type="AlphaFoldDB" id="A0A8J3E9V1"/>
<name>A0A8J3E9V1_9PROT</name>
<evidence type="ECO:0000256" key="1">
    <source>
        <dbReference type="SAM" id="MobiDB-lite"/>
    </source>
</evidence>
<dbReference type="EMBL" id="BMKS01000001">
    <property type="protein sequence ID" value="GGG17887.1"/>
    <property type="molecule type" value="Genomic_DNA"/>
</dbReference>
<protein>
    <submittedName>
        <fullName evidence="2">Uncharacterized protein</fullName>
    </submittedName>
</protein>
<keyword evidence="3" id="KW-1185">Reference proteome</keyword>
<dbReference type="Gene3D" id="3.40.33.10">
    <property type="entry name" value="CAP"/>
    <property type="match status" value="1"/>
</dbReference>
<sequence>MPRRTTGAVIGTASAPGVIRNDDAAPPSPPASATEPTALEQHFLDLVLDLANPGAARSGRSGGEARLHARQLRCARQPLAWNDDLSEAAQALTGWMYANRALSRTGEGGSPV</sequence>
<dbReference type="Proteomes" id="UP000597507">
    <property type="component" value="Unassembled WGS sequence"/>
</dbReference>
<organism evidence="2 3">
    <name type="scientific">Caldovatus sediminis</name>
    <dbReference type="NCBI Taxonomy" id="2041189"/>
    <lineage>
        <taxon>Bacteria</taxon>
        <taxon>Pseudomonadati</taxon>
        <taxon>Pseudomonadota</taxon>
        <taxon>Alphaproteobacteria</taxon>
        <taxon>Acetobacterales</taxon>
        <taxon>Roseomonadaceae</taxon>
        <taxon>Caldovatus</taxon>
    </lineage>
</organism>